<gene>
    <name evidence="3" type="ORF">IZT61_05380</name>
</gene>
<dbReference type="RefSeq" id="WP_196100156.1">
    <property type="nucleotide sequence ID" value="NZ_CP064939.1"/>
</dbReference>
<evidence type="ECO:0000259" key="2">
    <source>
        <dbReference type="Pfam" id="PF08327"/>
    </source>
</evidence>
<accession>A0A7S9Q0I1</accession>
<dbReference type="InterPro" id="IPR013538">
    <property type="entry name" value="ASHA1/2-like_C"/>
</dbReference>
<protein>
    <submittedName>
        <fullName evidence="3">SRPBCC family protein</fullName>
    </submittedName>
</protein>
<dbReference type="Gene3D" id="3.30.530.20">
    <property type="match status" value="1"/>
</dbReference>
<dbReference type="CDD" id="cd08897">
    <property type="entry name" value="SRPBCC_CalC_Aha1-like_4"/>
    <property type="match status" value="1"/>
</dbReference>
<reference evidence="3 4" key="1">
    <citation type="submission" date="2020-11" db="EMBL/GenBank/DDBJ databases">
        <title>Pedobacter endophytica, an endophytic bacteria isolated form Carex pumila.</title>
        <authorList>
            <person name="Peng Y."/>
            <person name="Jiang L."/>
            <person name="Lee J."/>
        </authorList>
    </citation>
    <scope>NUCLEOTIDE SEQUENCE [LARGE SCALE GENOMIC DNA]</scope>
    <source>
        <strain evidence="3 4">JBR3-12</strain>
    </source>
</reference>
<dbReference type="KEGG" id="pex:IZT61_05380"/>
<sequence>MEKITVESTINAPIEKVWQFWSSPEHIKNWTFASSDWHVPAAENDLRTDGKFKTTMAAKDGSVGFDFEGFYTAVETHKLIAYTLNDGRTVTITFNGDDKQTKLTETFDPETENSIEMQQNGWQSILDNFKKYTEEN</sequence>
<organism evidence="3 4">
    <name type="scientific">Pedobacter endophyticus</name>
    <dbReference type="NCBI Taxonomy" id="2789740"/>
    <lineage>
        <taxon>Bacteria</taxon>
        <taxon>Pseudomonadati</taxon>
        <taxon>Bacteroidota</taxon>
        <taxon>Sphingobacteriia</taxon>
        <taxon>Sphingobacteriales</taxon>
        <taxon>Sphingobacteriaceae</taxon>
        <taxon>Pedobacter</taxon>
    </lineage>
</organism>
<evidence type="ECO:0000313" key="4">
    <source>
        <dbReference type="Proteomes" id="UP000594759"/>
    </source>
</evidence>
<evidence type="ECO:0000256" key="1">
    <source>
        <dbReference type="ARBA" id="ARBA00006817"/>
    </source>
</evidence>
<keyword evidence="4" id="KW-1185">Reference proteome</keyword>
<name>A0A7S9Q0I1_9SPHI</name>
<dbReference type="Pfam" id="PF08327">
    <property type="entry name" value="AHSA1"/>
    <property type="match status" value="1"/>
</dbReference>
<dbReference type="InterPro" id="IPR023393">
    <property type="entry name" value="START-like_dom_sf"/>
</dbReference>
<dbReference type="EMBL" id="CP064939">
    <property type="protein sequence ID" value="QPH40702.1"/>
    <property type="molecule type" value="Genomic_DNA"/>
</dbReference>
<dbReference type="Proteomes" id="UP000594759">
    <property type="component" value="Chromosome"/>
</dbReference>
<dbReference type="SUPFAM" id="SSF55961">
    <property type="entry name" value="Bet v1-like"/>
    <property type="match status" value="1"/>
</dbReference>
<feature type="domain" description="Activator of Hsp90 ATPase homologue 1/2-like C-terminal" evidence="2">
    <location>
        <begin position="11"/>
        <end position="133"/>
    </location>
</feature>
<comment type="similarity">
    <text evidence="1">Belongs to the AHA1 family.</text>
</comment>
<dbReference type="AlphaFoldDB" id="A0A7S9Q0I1"/>
<evidence type="ECO:0000313" key="3">
    <source>
        <dbReference type="EMBL" id="QPH40702.1"/>
    </source>
</evidence>
<proteinExistence type="inferred from homology"/>